<evidence type="ECO:0000256" key="2">
    <source>
        <dbReference type="SAM" id="Phobius"/>
    </source>
</evidence>
<feature type="compositionally biased region" description="Low complexity" evidence="1">
    <location>
        <begin position="653"/>
        <end position="664"/>
    </location>
</feature>
<dbReference type="OrthoDB" id="353483at2759"/>
<dbReference type="EMBL" id="HG735948">
    <property type="protein sequence ID" value="CDJ36420.1"/>
    <property type="molecule type" value="Genomic_DNA"/>
</dbReference>
<reference evidence="3" key="2">
    <citation type="submission" date="2013-10" db="EMBL/GenBank/DDBJ databases">
        <authorList>
            <person name="Aslett M."/>
        </authorList>
    </citation>
    <scope>NUCLEOTIDE SEQUENCE [LARGE SCALE GENOMIC DNA]</scope>
    <source>
        <strain evidence="3">Houghton</strain>
    </source>
</reference>
<evidence type="ECO:0000313" key="3">
    <source>
        <dbReference type="EMBL" id="CDJ36420.1"/>
    </source>
</evidence>
<dbReference type="RefSeq" id="XP_037878708.1">
    <property type="nucleotide sequence ID" value="XM_038022854.1"/>
</dbReference>
<keyword evidence="2" id="KW-1133">Transmembrane helix</keyword>
<reference evidence="3" key="1">
    <citation type="submission" date="2013-10" db="EMBL/GenBank/DDBJ databases">
        <title>Genomic analysis of the causative agents of coccidiosis in chickens.</title>
        <authorList>
            <person name="Reid A.J."/>
            <person name="Blake D."/>
            <person name="Billington K."/>
            <person name="Browne H."/>
            <person name="Dunn M."/>
            <person name="Hung S."/>
            <person name="Kawahara F."/>
            <person name="Miranda-Saavedra D."/>
            <person name="Mourier T."/>
            <person name="Nagra H."/>
            <person name="Otto T.D."/>
            <person name="Rawlings N."/>
            <person name="Sanchez A."/>
            <person name="Sanders M."/>
            <person name="Subramaniam C."/>
            <person name="Tay Y."/>
            <person name="Dear P."/>
            <person name="Doerig C."/>
            <person name="Gruber A."/>
            <person name="Parkinson J."/>
            <person name="Shirley M."/>
            <person name="Wan K.L."/>
            <person name="Berriman M."/>
            <person name="Tomley F."/>
            <person name="Pain A."/>
        </authorList>
    </citation>
    <scope>NUCLEOTIDE SEQUENCE [LARGE SCALE GENOMIC DNA]</scope>
    <source>
        <strain evidence="3">Houghton</strain>
    </source>
</reference>
<dbReference type="GeneID" id="60404392"/>
<feature type="transmembrane region" description="Helical" evidence="2">
    <location>
        <begin position="16"/>
        <end position="35"/>
    </location>
</feature>
<organism evidence="3 4">
    <name type="scientific">Eimeria mitis</name>
    <dbReference type="NCBI Taxonomy" id="44415"/>
    <lineage>
        <taxon>Eukaryota</taxon>
        <taxon>Sar</taxon>
        <taxon>Alveolata</taxon>
        <taxon>Apicomplexa</taxon>
        <taxon>Conoidasida</taxon>
        <taxon>Coccidia</taxon>
        <taxon>Eucoccidiorida</taxon>
        <taxon>Eimeriorina</taxon>
        <taxon>Eimeriidae</taxon>
        <taxon>Eimeria</taxon>
    </lineage>
</organism>
<sequence>MNNVLAPVRLLARRRGIWLSTRVFLLLLVLVLLFLQAQPLVFFEAVEPSIASVSVGRSPERTPNTLYVQLSGGETAKGYNSGLTPEQVISVRSYDRERELHWDYERPPRGRRRPVGGITGVVASAAVVALLAVVFLLLSCGISISRTAKTTQTWDGGRQLASSEDEGVCTKIATEAGETLASDGGAGKVADGGGGITAAGDAAVGEAAAVDSTAVVSSLNPAAPPFFPRGSDYAGQVAVEGDTAAGGDPGELAVSSSKLNVFQAGPERAPEEVATAGEAAEQEAIRASGVAPSGEQGQRRRVPLLWPTGVKKAIPRPPFFDLYVTRLCEFAAYCRDYLGELPLHHVLTVAQHVVRYAVVEIAALTPYCTGDQEGQRQSVIQSFFHLAWWLGGCPRAQQEAVTPLDSLINALTLLREKRSFPVARARSRAHTAEQILRPAGAALRHMAAAVNTLLQSLQGDPPVVPPAVFAAQAAVMNAVTEQRLLQALSENAAAQALQQLQSNVTPGIILREADTRFAKQKYSAGYGWKKAECVNRAARRARAAAVAAAGAEDATVPQQLVGPELGQQLPEHQISHGQQQQEHALQEHQPRQQQSPVAPLESPQEGTSAATQTPMVEAAEGLDTEASDAKARRQAHQQQLQEQAWQGSVRLWQQAGPSPQQQQQHRWRSSPLLQPEKPPGEPWRPYIQEQQPGGAWEFKVFLPPQEQHPSMYVSGFDEAQAGPSRASVGPSGTAADATSLLSPRKSSSLLDSHEQGEDKGSDSEDDAETMELFRGWSSTAHGLYNAVTSTGGGSRRRCAPARAATAATAKFC</sequence>
<feature type="region of interest" description="Disordered" evidence="1">
    <location>
        <begin position="717"/>
        <end position="767"/>
    </location>
</feature>
<name>U6KEH6_9EIME</name>
<dbReference type="AlphaFoldDB" id="U6KEH6"/>
<accession>U6KEH6</accession>
<keyword evidence="2" id="KW-0472">Membrane</keyword>
<evidence type="ECO:0000256" key="1">
    <source>
        <dbReference type="SAM" id="MobiDB-lite"/>
    </source>
</evidence>
<feature type="transmembrane region" description="Helical" evidence="2">
    <location>
        <begin position="115"/>
        <end position="138"/>
    </location>
</feature>
<feature type="region of interest" description="Disordered" evidence="1">
    <location>
        <begin position="572"/>
        <end position="688"/>
    </location>
</feature>
<gene>
    <name evidence="3" type="ORF">EMH_0084640</name>
</gene>
<dbReference type="Proteomes" id="UP000030744">
    <property type="component" value="Unassembled WGS sequence"/>
</dbReference>
<evidence type="ECO:0000313" key="4">
    <source>
        <dbReference type="Proteomes" id="UP000030744"/>
    </source>
</evidence>
<proteinExistence type="predicted"/>
<feature type="compositionally biased region" description="Low complexity" evidence="1">
    <location>
        <begin position="739"/>
        <end position="750"/>
    </location>
</feature>
<feature type="compositionally biased region" description="Polar residues" evidence="1">
    <location>
        <begin position="604"/>
        <end position="614"/>
    </location>
</feature>
<protein>
    <submittedName>
        <fullName evidence="3">Uncharacterized protein</fullName>
    </submittedName>
</protein>
<keyword evidence="4" id="KW-1185">Reference proteome</keyword>
<keyword evidence="2" id="KW-0812">Transmembrane</keyword>
<feature type="compositionally biased region" description="Basic and acidic residues" evidence="1">
    <location>
        <begin position="751"/>
        <end position="762"/>
    </location>
</feature>
<feature type="compositionally biased region" description="Low complexity" evidence="1">
    <location>
        <begin position="636"/>
        <end position="646"/>
    </location>
</feature>
<dbReference type="VEuPathDB" id="ToxoDB:EMH_0084640"/>